<dbReference type="Pfam" id="PF07732">
    <property type="entry name" value="Cu-oxidase_3"/>
    <property type="match status" value="1"/>
</dbReference>
<dbReference type="AlphaFoldDB" id="A0A9P6NW49"/>
<dbReference type="CDD" id="cd13883">
    <property type="entry name" value="CuRO_2_Diphenol_Ox"/>
    <property type="match status" value="1"/>
</dbReference>
<organism evidence="8 9">
    <name type="scientific">Cronartium quercuum f. sp. fusiforme G11</name>
    <dbReference type="NCBI Taxonomy" id="708437"/>
    <lineage>
        <taxon>Eukaryota</taxon>
        <taxon>Fungi</taxon>
        <taxon>Dikarya</taxon>
        <taxon>Basidiomycota</taxon>
        <taxon>Pucciniomycotina</taxon>
        <taxon>Pucciniomycetes</taxon>
        <taxon>Pucciniales</taxon>
        <taxon>Coleosporiaceae</taxon>
        <taxon>Cronartium</taxon>
    </lineage>
</organism>
<name>A0A9P6NW49_9BASI</name>
<feature type="chain" id="PRO_5040458112" description="Laccase" evidence="4">
    <location>
        <begin position="22"/>
        <end position="635"/>
    </location>
</feature>
<evidence type="ECO:0000259" key="6">
    <source>
        <dbReference type="Pfam" id="PF07731"/>
    </source>
</evidence>
<dbReference type="InterPro" id="IPR045087">
    <property type="entry name" value="Cu-oxidase_fam"/>
</dbReference>
<evidence type="ECO:0008006" key="10">
    <source>
        <dbReference type="Google" id="ProtNLM"/>
    </source>
</evidence>
<evidence type="ECO:0000256" key="4">
    <source>
        <dbReference type="SAM" id="SignalP"/>
    </source>
</evidence>
<evidence type="ECO:0000259" key="5">
    <source>
        <dbReference type="Pfam" id="PF00394"/>
    </source>
</evidence>
<sequence length="635" mass="70382">MQLVLGTSIFLFSWVTYQAQALIFNKSELYLSEHKFKITSVPKTRHYHFVLTNTTGAPDGYTRPLLLINKQFPGPLIRCNEGDTLKIKVDNKLDTDVSIHWHGIWQTGTPWMDGVTGVTQCPISSGKSFTYKFKVAGQFGTFWYHAHTRNLAIDGLSGPLIIHSPNDPLVLGRDYQNEYIMFMNDWYHNISTVILNGTLSADGYFGTPAAPSANSALINGIGIFNCSFAGPGSKCVTRKKPLEFSVGAGEKTRLRLIQAGSHAMFWVSADNHFLNVTEADSTGVRGPAGLHRLQFHNGERYSVIIDTTADKAGTSFYLRAAMDTDCWGWLAPNMVGPDATALAIVRVVDRKKRIRDKKKPQTKDWKDTVGGACVDLNIDSLTPLIPKACATNVLGRLFFNTSLGTVLQRDPKNSSKIDSLSRFFVDNTTWTTYRYKPIIADLVRGGQGFVNQTDVTALTLDKPGAYDIVINNLDVALDHPLHLHGVDSYLVSHGPGNVGPQNLTNLKYRLNDAVRKDTYVVGGGSHLIVRVQVQKEQFGPFILHCHIGWHLAAGFAGIVVMQPSKLAQVTLPWKNQKLCCGKTKANQDTTEPGRRRRWTENEVLQFSPSLSSLGPRLLKGYYEPAQEGFDQSIQP</sequence>
<feature type="domain" description="Plastocyanin-like" evidence="7">
    <location>
        <begin position="52"/>
        <end position="166"/>
    </location>
</feature>
<evidence type="ECO:0000256" key="2">
    <source>
        <dbReference type="ARBA" id="ARBA00023008"/>
    </source>
</evidence>
<feature type="domain" description="Plastocyanin-like" evidence="6">
    <location>
        <begin position="455"/>
        <end position="563"/>
    </location>
</feature>
<dbReference type="InterPro" id="IPR001117">
    <property type="entry name" value="Cu-oxidase_2nd"/>
</dbReference>
<keyword evidence="9" id="KW-1185">Reference proteome</keyword>
<keyword evidence="4" id="KW-0732">Signal</keyword>
<proteinExistence type="inferred from homology"/>
<feature type="signal peptide" evidence="4">
    <location>
        <begin position="1"/>
        <end position="21"/>
    </location>
</feature>
<dbReference type="GO" id="GO:0016491">
    <property type="term" value="F:oxidoreductase activity"/>
    <property type="evidence" value="ECO:0007669"/>
    <property type="project" value="InterPro"/>
</dbReference>
<dbReference type="InterPro" id="IPR011706">
    <property type="entry name" value="Cu-oxidase_C"/>
</dbReference>
<keyword evidence="2" id="KW-0186">Copper</keyword>
<dbReference type="SUPFAM" id="SSF49503">
    <property type="entry name" value="Cupredoxins"/>
    <property type="match status" value="3"/>
</dbReference>
<reference evidence="8" key="1">
    <citation type="submission" date="2013-11" db="EMBL/GenBank/DDBJ databases">
        <title>Genome sequence of the fusiform rust pathogen reveals effectors for host alternation and coevolution with pine.</title>
        <authorList>
            <consortium name="DOE Joint Genome Institute"/>
            <person name="Smith K."/>
            <person name="Pendleton A."/>
            <person name="Kubisiak T."/>
            <person name="Anderson C."/>
            <person name="Salamov A."/>
            <person name="Aerts A."/>
            <person name="Riley R."/>
            <person name="Clum A."/>
            <person name="Lindquist E."/>
            <person name="Ence D."/>
            <person name="Campbell M."/>
            <person name="Kronenberg Z."/>
            <person name="Feau N."/>
            <person name="Dhillon B."/>
            <person name="Hamelin R."/>
            <person name="Burleigh J."/>
            <person name="Smith J."/>
            <person name="Yandell M."/>
            <person name="Nelson C."/>
            <person name="Grigoriev I."/>
            <person name="Davis J."/>
        </authorList>
    </citation>
    <scope>NUCLEOTIDE SEQUENCE</scope>
    <source>
        <strain evidence="8">G11</strain>
    </source>
</reference>
<comment type="similarity">
    <text evidence="1">Belongs to the multicopper oxidase family.</text>
</comment>
<evidence type="ECO:0000256" key="3">
    <source>
        <dbReference type="ARBA" id="ARBA00023180"/>
    </source>
</evidence>
<comment type="caution">
    <text evidence="8">The sequence shown here is derived from an EMBL/GenBank/DDBJ whole genome shotgun (WGS) entry which is preliminary data.</text>
</comment>
<evidence type="ECO:0000313" key="8">
    <source>
        <dbReference type="EMBL" id="KAG0151279.1"/>
    </source>
</evidence>
<feature type="domain" description="Plastocyanin-like" evidence="5">
    <location>
        <begin position="178"/>
        <end position="322"/>
    </location>
</feature>
<evidence type="ECO:0000313" key="9">
    <source>
        <dbReference type="Proteomes" id="UP000886653"/>
    </source>
</evidence>
<accession>A0A9P6NW49</accession>
<dbReference type="InterPro" id="IPR008972">
    <property type="entry name" value="Cupredoxin"/>
</dbReference>
<evidence type="ECO:0000256" key="1">
    <source>
        <dbReference type="ARBA" id="ARBA00010609"/>
    </source>
</evidence>
<dbReference type="Pfam" id="PF00394">
    <property type="entry name" value="Cu-oxidase"/>
    <property type="match status" value="1"/>
</dbReference>
<dbReference type="Proteomes" id="UP000886653">
    <property type="component" value="Unassembled WGS sequence"/>
</dbReference>
<keyword evidence="3" id="KW-0325">Glycoprotein</keyword>
<dbReference type="OrthoDB" id="2121828at2759"/>
<dbReference type="EMBL" id="MU167214">
    <property type="protein sequence ID" value="KAG0151279.1"/>
    <property type="molecule type" value="Genomic_DNA"/>
</dbReference>
<dbReference type="PANTHER" id="PTHR11709">
    <property type="entry name" value="MULTI-COPPER OXIDASE"/>
    <property type="match status" value="1"/>
</dbReference>
<dbReference type="PANTHER" id="PTHR11709:SF414">
    <property type="entry name" value="ADR239WP"/>
    <property type="match status" value="1"/>
</dbReference>
<protein>
    <recommendedName>
        <fullName evidence="10">Laccase</fullName>
    </recommendedName>
</protein>
<evidence type="ECO:0000259" key="7">
    <source>
        <dbReference type="Pfam" id="PF07732"/>
    </source>
</evidence>
<dbReference type="Pfam" id="PF07731">
    <property type="entry name" value="Cu-oxidase_2"/>
    <property type="match status" value="1"/>
</dbReference>
<dbReference type="Gene3D" id="2.60.40.420">
    <property type="entry name" value="Cupredoxins - blue copper proteins"/>
    <property type="match status" value="3"/>
</dbReference>
<dbReference type="GO" id="GO:0005507">
    <property type="term" value="F:copper ion binding"/>
    <property type="evidence" value="ECO:0007669"/>
    <property type="project" value="InterPro"/>
</dbReference>
<dbReference type="CDD" id="cd13857">
    <property type="entry name" value="CuRO_1_Diphenol_Ox"/>
    <property type="match status" value="1"/>
</dbReference>
<gene>
    <name evidence="8" type="ORF">CROQUDRAFT_651510</name>
</gene>
<dbReference type="InterPro" id="IPR011707">
    <property type="entry name" value="Cu-oxidase-like_N"/>
</dbReference>